<comment type="caution">
    <text evidence="1">The sequence shown here is derived from an EMBL/GenBank/DDBJ whole genome shotgun (WGS) entry which is preliminary data.</text>
</comment>
<dbReference type="Proteomes" id="UP000298061">
    <property type="component" value="Unassembled WGS sequence"/>
</dbReference>
<dbReference type="OrthoDB" id="3317033at2759"/>
<proteinExistence type="predicted"/>
<sequence>MRNAKLLHKHNSTEEWWVMHSTEELESFVQKEARALDTGAAEKAIRGELSATKKRKALEEVIMREKKRVKREEYTTKVDAIPSILDSTYWSDPLNFKIITLQAIRLQLAWLRARGVAVPAGLSGKNKIVGLQGLVDVLEGLSPEIIDRLTTNTSIDVSEA</sequence>
<dbReference type="AlphaFoldDB" id="A0A4Y9ZUJ8"/>
<gene>
    <name evidence="1" type="ORF">EWM64_g6822</name>
</gene>
<keyword evidence="2" id="KW-1185">Reference proteome</keyword>
<name>A0A4Y9ZUJ8_9AGAM</name>
<evidence type="ECO:0000313" key="2">
    <source>
        <dbReference type="Proteomes" id="UP000298061"/>
    </source>
</evidence>
<protein>
    <submittedName>
        <fullName evidence="1">Uncharacterized protein</fullName>
    </submittedName>
</protein>
<reference evidence="1 2" key="1">
    <citation type="submission" date="2019-02" db="EMBL/GenBank/DDBJ databases">
        <title>Genome sequencing of the rare red list fungi Hericium alpestre (H. flagellum).</title>
        <authorList>
            <person name="Buettner E."/>
            <person name="Kellner H."/>
        </authorList>
    </citation>
    <scope>NUCLEOTIDE SEQUENCE [LARGE SCALE GENOMIC DNA]</scope>
    <source>
        <strain evidence="1 2">DSM 108284</strain>
    </source>
</reference>
<organism evidence="1 2">
    <name type="scientific">Hericium alpestre</name>
    <dbReference type="NCBI Taxonomy" id="135208"/>
    <lineage>
        <taxon>Eukaryota</taxon>
        <taxon>Fungi</taxon>
        <taxon>Dikarya</taxon>
        <taxon>Basidiomycota</taxon>
        <taxon>Agaricomycotina</taxon>
        <taxon>Agaricomycetes</taxon>
        <taxon>Russulales</taxon>
        <taxon>Hericiaceae</taxon>
        <taxon>Hericium</taxon>
    </lineage>
</organism>
<accession>A0A4Y9ZUJ8</accession>
<dbReference type="EMBL" id="SFCI01000980">
    <property type="protein sequence ID" value="TFY77189.1"/>
    <property type="molecule type" value="Genomic_DNA"/>
</dbReference>
<evidence type="ECO:0000313" key="1">
    <source>
        <dbReference type="EMBL" id="TFY77189.1"/>
    </source>
</evidence>